<protein>
    <recommendedName>
        <fullName evidence="1">Aminoglycoside phosphotransferase domain-containing protein</fullName>
    </recommendedName>
</protein>
<keyword evidence="3" id="KW-1185">Reference proteome</keyword>
<feature type="domain" description="Aminoglycoside phosphotransferase" evidence="1">
    <location>
        <begin position="115"/>
        <end position="246"/>
    </location>
</feature>
<name>A0A284RIQ1_ARMOS</name>
<dbReference type="PANTHER" id="PTHR21310:SF15">
    <property type="entry name" value="AMINOGLYCOSIDE PHOSPHOTRANSFERASE DOMAIN-CONTAINING PROTEIN"/>
    <property type="match status" value="1"/>
</dbReference>
<dbReference type="PANTHER" id="PTHR21310">
    <property type="entry name" value="AMINOGLYCOSIDE PHOSPHOTRANSFERASE-RELATED-RELATED"/>
    <property type="match status" value="1"/>
</dbReference>
<evidence type="ECO:0000313" key="3">
    <source>
        <dbReference type="Proteomes" id="UP000219338"/>
    </source>
</evidence>
<dbReference type="OMA" id="KSIRAFH"/>
<evidence type="ECO:0000259" key="1">
    <source>
        <dbReference type="Pfam" id="PF01636"/>
    </source>
</evidence>
<gene>
    <name evidence="2" type="ORF">ARMOST_12013</name>
</gene>
<sequence length="327" mass="37114">MEHPTPFPFGLILKHTHNRPPEIEANNIKFIHKNTSIPIPRVLDVLPDIPTGTKLPDGLILMTKVEGVTLQDWLWARTKYPPEFHRYLTLLGGPPQMRGKQSLKEISEILRTFEPVLDLSDGAQLIDDLKRALTELRSIPPPSGEVSGPHSLSFIYMRYTDRRVLQPFKSIRAFHDMLLSDVSWESRISLLQQLASPVYDKPHRLCFSHCNLTKTNIIVSEDGRLAAIVDWETAGWFPEYWEFTMTERQSMGSEVMQTFWNAVGVLGNGLYDLELELEQALWRSTGIMSVPPGVVPDDPLDVPLVAPCGGFYSCLSIFRPHVFVDLI</sequence>
<reference evidence="3" key="1">
    <citation type="journal article" date="2017" name="Nat. Ecol. Evol.">
        <title>Genome expansion and lineage-specific genetic innovations in the forest pathogenic fungi Armillaria.</title>
        <authorList>
            <person name="Sipos G."/>
            <person name="Prasanna A.N."/>
            <person name="Walter M.C."/>
            <person name="O'Connor E."/>
            <person name="Balint B."/>
            <person name="Krizsan K."/>
            <person name="Kiss B."/>
            <person name="Hess J."/>
            <person name="Varga T."/>
            <person name="Slot J."/>
            <person name="Riley R."/>
            <person name="Boka B."/>
            <person name="Rigling D."/>
            <person name="Barry K."/>
            <person name="Lee J."/>
            <person name="Mihaltcheva S."/>
            <person name="LaButti K."/>
            <person name="Lipzen A."/>
            <person name="Waldron R."/>
            <person name="Moloney N.M."/>
            <person name="Sperisen C."/>
            <person name="Kredics L."/>
            <person name="Vagvoelgyi C."/>
            <person name="Patrignani A."/>
            <person name="Fitzpatrick D."/>
            <person name="Nagy I."/>
            <person name="Doyle S."/>
            <person name="Anderson J.B."/>
            <person name="Grigoriev I.V."/>
            <person name="Gueldener U."/>
            <person name="Muensterkoetter M."/>
            <person name="Nagy L.G."/>
        </authorList>
    </citation>
    <scope>NUCLEOTIDE SEQUENCE [LARGE SCALE GENOMIC DNA]</scope>
    <source>
        <strain evidence="3">C18/9</strain>
    </source>
</reference>
<dbReference type="InterPro" id="IPR011009">
    <property type="entry name" value="Kinase-like_dom_sf"/>
</dbReference>
<dbReference type="STRING" id="47428.A0A284RIQ1"/>
<dbReference type="SUPFAM" id="SSF56112">
    <property type="entry name" value="Protein kinase-like (PK-like)"/>
    <property type="match status" value="1"/>
</dbReference>
<dbReference type="Pfam" id="PF01636">
    <property type="entry name" value="APH"/>
    <property type="match status" value="1"/>
</dbReference>
<dbReference type="OrthoDB" id="5404599at2759"/>
<organism evidence="2 3">
    <name type="scientific">Armillaria ostoyae</name>
    <name type="common">Armillaria root rot fungus</name>
    <dbReference type="NCBI Taxonomy" id="47428"/>
    <lineage>
        <taxon>Eukaryota</taxon>
        <taxon>Fungi</taxon>
        <taxon>Dikarya</taxon>
        <taxon>Basidiomycota</taxon>
        <taxon>Agaricomycotina</taxon>
        <taxon>Agaricomycetes</taxon>
        <taxon>Agaricomycetidae</taxon>
        <taxon>Agaricales</taxon>
        <taxon>Marasmiineae</taxon>
        <taxon>Physalacriaceae</taxon>
        <taxon>Armillaria</taxon>
    </lineage>
</organism>
<proteinExistence type="predicted"/>
<dbReference type="Gene3D" id="3.90.1200.10">
    <property type="match status" value="1"/>
</dbReference>
<dbReference type="InterPro" id="IPR002575">
    <property type="entry name" value="Aminoglycoside_PTrfase"/>
</dbReference>
<dbReference type="Proteomes" id="UP000219338">
    <property type="component" value="Unassembled WGS sequence"/>
</dbReference>
<accession>A0A284RIQ1</accession>
<dbReference type="EMBL" id="FUEG01000009">
    <property type="protein sequence ID" value="SJL08646.1"/>
    <property type="molecule type" value="Genomic_DNA"/>
</dbReference>
<evidence type="ECO:0000313" key="2">
    <source>
        <dbReference type="EMBL" id="SJL08646.1"/>
    </source>
</evidence>
<dbReference type="AlphaFoldDB" id="A0A284RIQ1"/>
<dbReference type="InterPro" id="IPR051678">
    <property type="entry name" value="AGP_Transferase"/>
</dbReference>